<keyword evidence="1" id="KW-0732">Signal</keyword>
<dbReference type="InterPro" id="IPR001853">
    <property type="entry name" value="DSBA-like_thioredoxin_dom"/>
</dbReference>
<dbReference type="Pfam" id="PF01323">
    <property type="entry name" value="DSBA"/>
    <property type="match status" value="1"/>
</dbReference>
<organism evidence="6 7">
    <name type="scientific">Devosia nitrariae</name>
    <dbReference type="NCBI Taxonomy" id="2071872"/>
    <lineage>
        <taxon>Bacteria</taxon>
        <taxon>Pseudomonadati</taxon>
        <taxon>Pseudomonadota</taxon>
        <taxon>Alphaproteobacteria</taxon>
        <taxon>Hyphomicrobiales</taxon>
        <taxon>Devosiaceae</taxon>
        <taxon>Devosia</taxon>
    </lineage>
</organism>
<dbReference type="Proteomes" id="UP001156691">
    <property type="component" value="Unassembled WGS sequence"/>
</dbReference>
<dbReference type="InterPro" id="IPR036249">
    <property type="entry name" value="Thioredoxin-like_sf"/>
</dbReference>
<dbReference type="CDD" id="cd03023">
    <property type="entry name" value="DsbA_Com1_like"/>
    <property type="match status" value="1"/>
</dbReference>
<dbReference type="PROSITE" id="PS51352">
    <property type="entry name" value="THIOREDOXIN_2"/>
    <property type="match status" value="1"/>
</dbReference>
<evidence type="ECO:0000256" key="4">
    <source>
        <dbReference type="ARBA" id="ARBA00023284"/>
    </source>
</evidence>
<comment type="caution">
    <text evidence="6">The sequence shown here is derived from an EMBL/GenBank/DDBJ whole genome shotgun (WGS) entry which is preliminary data.</text>
</comment>
<reference evidence="7" key="1">
    <citation type="journal article" date="2019" name="Int. J. Syst. Evol. Microbiol.">
        <title>The Global Catalogue of Microorganisms (GCM) 10K type strain sequencing project: providing services to taxonomists for standard genome sequencing and annotation.</title>
        <authorList>
            <consortium name="The Broad Institute Genomics Platform"/>
            <consortium name="The Broad Institute Genome Sequencing Center for Infectious Disease"/>
            <person name="Wu L."/>
            <person name="Ma J."/>
        </authorList>
    </citation>
    <scope>NUCLEOTIDE SEQUENCE [LARGE SCALE GENOMIC DNA]</scope>
    <source>
        <strain evidence="7">NBRC 112416</strain>
    </source>
</reference>
<keyword evidence="4" id="KW-0676">Redox-active center</keyword>
<evidence type="ECO:0000313" key="6">
    <source>
        <dbReference type="EMBL" id="GLQ56674.1"/>
    </source>
</evidence>
<evidence type="ECO:0000259" key="5">
    <source>
        <dbReference type="PROSITE" id="PS51352"/>
    </source>
</evidence>
<dbReference type="InterPro" id="IPR013766">
    <property type="entry name" value="Thioredoxin_domain"/>
</dbReference>
<dbReference type="PANTHER" id="PTHR13887:SF14">
    <property type="entry name" value="DISULFIDE BOND FORMATION PROTEIN D"/>
    <property type="match status" value="1"/>
</dbReference>
<dbReference type="SUPFAM" id="SSF52833">
    <property type="entry name" value="Thioredoxin-like"/>
    <property type="match status" value="1"/>
</dbReference>
<proteinExistence type="predicted"/>
<evidence type="ECO:0000256" key="2">
    <source>
        <dbReference type="ARBA" id="ARBA00023002"/>
    </source>
</evidence>
<evidence type="ECO:0000256" key="3">
    <source>
        <dbReference type="ARBA" id="ARBA00023157"/>
    </source>
</evidence>
<dbReference type="Gene3D" id="3.40.30.10">
    <property type="entry name" value="Glutaredoxin"/>
    <property type="match status" value="1"/>
</dbReference>
<keyword evidence="2" id="KW-0560">Oxidoreductase</keyword>
<accession>A0ABQ5WA13</accession>
<keyword evidence="7" id="KW-1185">Reference proteome</keyword>
<dbReference type="PANTHER" id="PTHR13887">
    <property type="entry name" value="GLUTATHIONE S-TRANSFERASE KAPPA"/>
    <property type="match status" value="1"/>
</dbReference>
<sequence length="286" mass="30866">MSRLVIAVVALAAAIAGGAGAFYLKPAPEPVTDIAAVRAIVEEVLSERDAAARVETASTEIDPAELNPMIEDYLMGDPTILQRLSTALDTRVQAEEREKSRTALAAVGDDLYEAEGHVVLGNPEGDVTLVEMFDYNCGYCRQALPDLAQLLAEDPNLRVILKEFPILSQESIEAARVGVLVAQADVDYWDFHEALFTSRGQVTKETALESAEALGLSRVSLELEMNTEKVASVIQDSYEIARALNITGTPTYIIGDEIIPGAIGVEELRQRIANMRECGSTACPSE</sequence>
<gene>
    <name evidence="6" type="ORF">GCM10010862_39330</name>
</gene>
<dbReference type="EMBL" id="BSNS01000021">
    <property type="protein sequence ID" value="GLQ56674.1"/>
    <property type="molecule type" value="Genomic_DNA"/>
</dbReference>
<protein>
    <submittedName>
        <fullName evidence="6">Outer membrane protein</fullName>
    </submittedName>
</protein>
<evidence type="ECO:0000313" key="7">
    <source>
        <dbReference type="Proteomes" id="UP001156691"/>
    </source>
</evidence>
<name>A0ABQ5WA13_9HYPH</name>
<keyword evidence="3" id="KW-1015">Disulfide bond</keyword>
<dbReference type="RefSeq" id="WP_284342083.1">
    <property type="nucleotide sequence ID" value="NZ_BSNS01000021.1"/>
</dbReference>
<evidence type="ECO:0000256" key="1">
    <source>
        <dbReference type="ARBA" id="ARBA00022729"/>
    </source>
</evidence>
<feature type="domain" description="Thioredoxin" evidence="5">
    <location>
        <begin position="73"/>
        <end position="277"/>
    </location>
</feature>